<dbReference type="Proteomes" id="UP000217790">
    <property type="component" value="Unassembled WGS sequence"/>
</dbReference>
<evidence type="ECO:0000313" key="1">
    <source>
        <dbReference type="EMBL" id="PBK84753.1"/>
    </source>
</evidence>
<dbReference type="OrthoDB" id="419598at2759"/>
<protein>
    <recommendedName>
        <fullName evidence="3">NAD(P)-binding protein</fullName>
    </recommendedName>
</protein>
<proteinExistence type="predicted"/>
<dbReference type="InterPro" id="IPR036291">
    <property type="entry name" value="NAD(P)-bd_dom_sf"/>
</dbReference>
<evidence type="ECO:0008006" key="3">
    <source>
        <dbReference type="Google" id="ProtNLM"/>
    </source>
</evidence>
<sequence length="239" mass="26437">MSKVSICFTGATGYIGGTILSRLIEHKDSKTMLLRPTRAPVGYEALGLKVIYSGLDIPLFETLPPSQPYRNFDLAVIAADDEGYVRTYIVLPYYLRSTHRYHAQTRPSVFAPSIARKQGGVAGAGKNHWSNVDVKKVADLYLITFDLTLSPSSAPAEFQHDRFGICFTGAAVGLARRGIGSPEPIPFSKTEAESLFFPLGTNSRVDFEKSRGKVLEWRPTKGRRICWPLSRLKLTVNKG</sequence>
<gene>
    <name evidence="1" type="ORF">ARMGADRAFT_1036960</name>
</gene>
<reference evidence="2" key="1">
    <citation type="journal article" date="2017" name="Nat. Ecol. Evol.">
        <title>Genome expansion and lineage-specific genetic innovations in the forest pathogenic fungi Armillaria.</title>
        <authorList>
            <person name="Sipos G."/>
            <person name="Prasanna A.N."/>
            <person name="Walter M.C."/>
            <person name="O'Connor E."/>
            <person name="Balint B."/>
            <person name="Krizsan K."/>
            <person name="Kiss B."/>
            <person name="Hess J."/>
            <person name="Varga T."/>
            <person name="Slot J."/>
            <person name="Riley R."/>
            <person name="Boka B."/>
            <person name="Rigling D."/>
            <person name="Barry K."/>
            <person name="Lee J."/>
            <person name="Mihaltcheva S."/>
            <person name="LaButti K."/>
            <person name="Lipzen A."/>
            <person name="Waldron R."/>
            <person name="Moloney N.M."/>
            <person name="Sperisen C."/>
            <person name="Kredics L."/>
            <person name="Vagvoelgyi C."/>
            <person name="Patrignani A."/>
            <person name="Fitzpatrick D."/>
            <person name="Nagy I."/>
            <person name="Doyle S."/>
            <person name="Anderson J.B."/>
            <person name="Grigoriev I.V."/>
            <person name="Gueldener U."/>
            <person name="Muensterkoetter M."/>
            <person name="Nagy L.G."/>
        </authorList>
    </citation>
    <scope>NUCLEOTIDE SEQUENCE [LARGE SCALE GENOMIC DNA]</scope>
    <source>
        <strain evidence="2">Ar21-2</strain>
    </source>
</reference>
<evidence type="ECO:0000313" key="2">
    <source>
        <dbReference type="Proteomes" id="UP000217790"/>
    </source>
</evidence>
<keyword evidence="2" id="KW-1185">Reference proteome</keyword>
<dbReference type="InParanoid" id="A0A2H3D8Z2"/>
<name>A0A2H3D8Z2_ARMGA</name>
<accession>A0A2H3D8Z2</accession>
<organism evidence="1 2">
    <name type="scientific">Armillaria gallica</name>
    <name type="common">Bulbous honey fungus</name>
    <name type="synonym">Armillaria bulbosa</name>
    <dbReference type="NCBI Taxonomy" id="47427"/>
    <lineage>
        <taxon>Eukaryota</taxon>
        <taxon>Fungi</taxon>
        <taxon>Dikarya</taxon>
        <taxon>Basidiomycota</taxon>
        <taxon>Agaricomycotina</taxon>
        <taxon>Agaricomycetes</taxon>
        <taxon>Agaricomycetidae</taxon>
        <taxon>Agaricales</taxon>
        <taxon>Marasmiineae</taxon>
        <taxon>Physalacriaceae</taxon>
        <taxon>Armillaria</taxon>
    </lineage>
</organism>
<dbReference type="AlphaFoldDB" id="A0A2H3D8Z2"/>
<dbReference type="EMBL" id="KZ293696">
    <property type="protein sequence ID" value="PBK84753.1"/>
    <property type="molecule type" value="Genomic_DNA"/>
</dbReference>
<dbReference type="STRING" id="47427.A0A2H3D8Z2"/>
<dbReference type="SUPFAM" id="SSF51735">
    <property type="entry name" value="NAD(P)-binding Rossmann-fold domains"/>
    <property type="match status" value="1"/>
</dbReference>